<dbReference type="EMBL" id="JBHTAP010000001">
    <property type="protein sequence ID" value="MFC7234125.1"/>
    <property type="molecule type" value="Genomic_DNA"/>
</dbReference>
<organism evidence="1 2">
    <name type="scientific">Halosegnis marinus</name>
    <dbReference type="NCBI Taxonomy" id="3034023"/>
    <lineage>
        <taxon>Archaea</taxon>
        <taxon>Methanobacteriati</taxon>
        <taxon>Methanobacteriota</taxon>
        <taxon>Stenosarchaea group</taxon>
        <taxon>Halobacteria</taxon>
        <taxon>Halobacteriales</taxon>
        <taxon>Natronomonadaceae</taxon>
        <taxon>Halosegnis</taxon>
    </lineage>
</organism>
<name>A0ABD5ZLC3_9EURY</name>
<dbReference type="GeneID" id="79265789"/>
<keyword evidence="2" id="KW-1185">Reference proteome</keyword>
<evidence type="ECO:0000313" key="1">
    <source>
        <dbReference type="EMBL" id="MFC7234125.1"/>
    </source>
</evidence>
<dbReference type="InterPro" id="IPR055967">
    <property type="entry name" value="DUF7545"/>
</dbReference>
<sequence>MSDDTTIELGIDGPDGEDTLTVPAALVDLFAENDESAATVVGDLAMINAAQQIHAATAHGHGEPSEELKTVEAQLMDLFEDRFGQTFGEMTGHDH</sequence>
<gene>
    <name evidence="1" type="ORF">ACFQJ4_02220</name>
</gene>
<dbReference type="Proteomes" id="UP001596398">
    <property type="component" value="Unassembled WGS sequence"/>
</dbReference>
<dbReference type="AlphaFoldDB" id="A0ABD5ZLC3"/>
<evidence type="ECO:0000313" key="2">
    <source>
        <dbReference type="Proteomes" id="UP001596398"/>
    </source>
</evidence>
<proteinExistence type="predicted"/>
<accession>A0ABD5ZLC3</accession>
<protein>
    <submittedName>
        <fullName evidence="1">Uncharacterized protein</fullName>
    </submittedName>
</protein>
<dbReference type="Pfam" id="PF24411">
    <property type="entry name" value="DUF7545"/>
    <property type="match status" value="1"/>
</dbReference>
<dbReference type="RefSeq" id="WP_276235124.1">
    <property type="nucleotide sequence ID" value="NZ_CP119802.1"/>
</dbReference>
<comment type="caution">
    <text evidence="1">The sequence shown here is derived from an EMBL/GenBank/DDBJ whole genome shotgun (WGS) entry which is preliminary data.</text>
</comment>
<reference evidence="1 2" key="1">
    <citation type="journal article" date="2019" name="Int. J. Syst. Evol. Microbiol.">
        <title>The Global Catalogue of Microorganisms (GCM) 10K type strain sequencing project: providing services to taxonomists for standard genome sequencing and annotation.</title>
        <authorList>
            <consortium name="The Broad Institute Genomics Platform"/>
            <consortium name="The Broad Institute Genome Sequencing Center for Infectious Disease"/>
            <person name="Wu L."/>
            <person name="Ma J."/>
        </authorList>
    </citation>
    <scope>NUCLEOTIDE SEQUENCE [LARGE SCALE GENOMIC DNA]</scope>
    <source>
        <strain evidence="1 2">DT85</strain>
    </source>
</reference>